<dbReference type="RefSeq" id="WP_052012936.1">
    <property type="nucleotide sequence ID" value="NZ_BAUV01000004.1"/>
</dbReference>
<accession>W4QR50</accession>
<feature type="domain" description="YtkA-like" evidence="2">
    <location>
        <begin position="33"/>
        <end position="112"/>
    </location>
</feature>
<evidence type="ECO:0000256" key="1">
    <source>
        <dbReference type="SAM" id="MobiDB-lite"/>
    </source>
</evidence>
<dbReference type="AlphaFoldDB" id="W4QR50"/>
<dbReference type="InterPro" id="IPR032693">
    <property type="entry name" value="YtkA-like_dom"/>
</dbReference>
<feature type="region of interest" description="Disordered" evidence="1">
    <location>
        <begin position="132"/>
        <end position="154"/>
    </location>
</feature>
<evidence type="ECO:0000259" key="2">
    <source>
        <dbReference type="Pfam" id="PF13115"/>
    </source>
</evidence>
<dbReference type="Proteomes" id="UP000018896">
    <property type="component" value="Unassembled WGS sequence"/>
</dbReference>
<keyword evidence="4" id="KW-1185">Reference proteome</keyword>
<comment type="caution">
    <text evidence="3">The sequence shown here is derived from an EMBL/GenBank/DDBJ whole genome shotgun (WGS) entry which is preliminary data.</text>
</comment>
<gene>
    <name evidence="3" type="ORF">JCM9157_845</name>
</gene>
<organism evidence="3 4">
    <name type="scientific">Halalkalibacter akibai (strain ATCC 43226 / DSM 21942 / CIP 109018 / JCM 9157 / 1139)</name>
    <name type="common">Bacillus akibai</name>
    <dbReference type="NCBI Taxonomy" id="1236973"/>
    <lineage>
        <taxon>Bacteria</taxon>
        <taxon>Bacillati</taxon>
        <taxon>Bacillota</taxon>
        <taxon>Bacilli</taxon>
        <taxon>Bacillales</taxon>
        <taxon>Bacillaceae</taxon>
        <taxon>Halalkalibacter</taxon>
    </lineage>
</organism>
<proteinExistence type="predicted"/>
<evidence type="ECO:0000313" key="4">
    <source>
        <dbReference type="Proteomes" id="UP000018896"/>
    </source>
</evidence>
<dbReference type="EMBL" id="BAUV01000004">
    <property type="protein sequence ID" value="GAE33819.1"/>
    <property type="molecule type" value="Genomic_DNA"/>
</dbReference>
<feature type="compositionally biased region" description="Basic and acidic residues" evidence="1">
    <location>
        <begin position="133"/>
        <end position="154"/>
    </location>
</feature>
<sequence length="247" mass="28130">MDTECVGIYLAITACGNEPEIHIEESENGVIAPIDVELNLPETAEVGETVTFVSVVTQADEQVDDANEVVYEIWLEGQKELSELIEIENQDGNSYYLDYTFSKEGLYHVQSHVTARGLHRMPTGQVLVGTDAEASHKHEEEHNDTEHEHDHVHDHQHQHANVHIDSKLESNRLIMEIEVDGEPFTGGRVTLEMRNTTEENVHWLDMEEIGNGSYELSTITEYNGTYSTIVHIEDEEIHEHIKMEIQF</sequence>
<dbReference type="OrthoDB" id="2679563at2"/>
<protein>
    <recommendedName>
        <fullName evidence="2">YtkA-like domain-containing protein</fullName>
    </recommendedName>
</protein>
<evidence type="ECO:0000313" key="3">
    <source>
        <dbReference type="EMBL" id="GAE33819.1"/>
    </source>
</evidence>
<name>W4QR50_HALA3</name>
<dbReference type="eggNOG" id="ENOG502ZCA8">
    <property type="taxonomic scope" value="Bacteria"/>
</dbReference>
<reference evidence="3 4" key="1">
    <citation type="journal article" date="2014" name="Genome Announc.">
        <title>Draft Genome Sequences of Three Alkaliphilic Bacillus Strains, Bacillus wakoensis JCM 9140T, Bacillus akibai JCM 9157T, and Bacillus hemicellulosilyticus JCM 9152T.</title>
        <authorList>
            <person name="Yuki M."/>
            <person name="Oshima K."/>
            <person name="Suda W."/>
            <person name="Oshida Y."/>
            <person name="Kitamura K."/>
            <person name="Iida T."/>
            <person name="Hattori M."/>
            <person name="Ohkuma M."/>
        </authorList>
    </citation>
    <scope>NUCLEOTIDE SEQUENCE [LARGE SCALE GENOMIC DNA]</scope>
    <source>
        <strain evidence="3 4">JCM 9157</strain>
    </source>
</reference>
<dbReference type="STRING" id="1236973.JCM9157_845"/>
<dbReference type="Pfam" id="PF13115">
    <property type="entry name" value="YtkA"/>
    <property type="match status" value="1"/>
</dbReference>